<proteinExistence type="predicted"/>
<protein>
    <submittedName>
        <fullName evidence="2">Uncharacterized protein</fullName>
    </submittedName>
</protein>
<organism evidence="2 3">
    <name type="scientific">Dreissena polymorpha</name>
    <name type="common">Zebra mussel</name>
    <name type="synonym">Mytilus polymorpha</name>
    <dbReference type="NCBI Taxonomy" id="45954"/>
    <lineage>
        <taxon>Eukaryota</taxon>
        <taxon>Metazoa</taxon>
        <taxon>Spiralia</taxon>
        <taxon>Lophotrochozoa</taxon>
        <taxon>Mollusca</taxon>
        <taxon>Bivalvia</taxon>
        <taxon>Autobranchia</taxon>
        <taxon>Heteroconchia</taxon>
        <taxon>Euheterodonta</taxon>
        <taxon>Imparidentia</taxon>
        <taxon>Neoheterodontei</taxon>
        <taxon>Myida</taxon>
        <taxon>Dreissenoidea</taxon>
        <taxon>Dreissenidae</taxon>
        <taxon>Dreissena</taxon>
    </lineage>
</organism>
<sequence length="52" mass="5787">MVTETPSVPSTPPWLQPKASSFRRRHRDQTVARASGSPPRILDPPAHWQAAI</sequence>
<gene>
    <name evidence="2" type="ORF">DPMN_055279</name>
</gene>
<keyword evidence="3" id="KW-1185">Reference proteome</keyword>
<reference evidence="2" key="1">
    <citation type="journal article" date="2019" name="bioRxiv">
        <title>The Genome of the Zebra Mussel, Dreissena polymorpha: A Resource for Invasive Species Research.</title>
        <authorList>
            <person name="McCartney M.A."/>
            <person name="Auch B."/>
            <person name="Kono T."/>
            <person name="Mallez S."/>
            <person name="Zhang Y."/>
            <person name="Obille A."/>
            <person name="Becker A."/>
            <person name="Abrahante J.E."/>
            <person name="Garbe J."/>
            <person name="Badalamenti J.P."/>
            <person name="Herman A."/>
            <person name="Mangelson H."/>
            <person name="Liachko I."/>
            <person name="Sullivan S."/>
            <person name="Sone E.D."/>
            <person name="Koren S."/>
            <person name="Silverstein K.A.T."/>
            <person name="Beckman K.B."/>
            <person name="Gohl D.M."/>
        </authorList>
    </citation>
    <scope>NUCLEOTIDE SEQUENCE</scope>
    <source>
        <strain evidence="2">Duluth1</strain>
        <tissue evidence="2">Whole animal</tissue>
    </source>
</reference>
<evidence type="ECO:0000313" key="3">
    <source>
        <dbReference type="Proteomes" id="UP000828390"/>
    </source>
</evidence>
<dbReference type="EMBL" id="JAIWYP010000012">
    <property type="protein sequence ID" value="KAH3729311.1"/>
    <property type="molecule type" value="Genomic_DNA"/>
</dbReference>
<evidence type="ECO:0000256" key="1">
    <source>
        <dbReference type="SAM" id="MobiDB-lite"/>
    </source>
</evidence>
<dbReference type="AlphaFoldDB" id="A0A9D4HSD6"/>
<dbReference type="Proteomes" id="UP000828390">
    <property type="component" value="Unassembled WGS sequence"/>
</dbReference>
<reference evidence="2" key="2">
    <citation type="submission" date="2020-11" db="EMBL/GenBank/DDBJ databases">
        <authorList>
            <person name="McCartney M.A."/>
            <person name="Auch B."/>
            <person name="Kono T."/>
            <person name="Mallez S."/>
            <person name="Becker A."/>
            <person name="Gohl D.M."/>
            <person name="Silverstein K.A.T."/>
            <person name="Koren S."/>
            <person name="Bechman K.B."/>
            <person name="Herman A."/>
            <person name="Abrahante J.E."/>
            <person name="Garbe J."/>
        </authorList>
    </citation>
    <scope>NUCLEOTIDE SEQUENCE</scope>
    <source>
        <strain evidence="2">Duluth1</strain>
        <tissue evidence="2">Whole animal</tissue>
    </source>
</reference>
<name>A0A9D4HSD6_DREPO</name>
<accession>A0A9D4HSD6</accession>
<feature type="region of interest" description="Disordered" evidence="1">
    <location>
        <begin position="1"/>
        <end position="52"/>
    </location>
</feature>
<evidence type="ECO:0000313" key="2">
    <source>
        <dbReference type="EMBL" id="KAH3729311.1"/>
    </source>
</evidence>
<comment type="caution">
    <text evidence="2">The sequence shown here is derived from an EMBL/GenBank/DDBJ whole genome shotgun (WGS) entry which is preliminary data.</text>
</comment>